<comment type="caution">
    <text evidence="1">The sequence shown here is derived from an EMBL/GenBank/DDBJ whole genome shotgun (WGS) entry which is preliminary data.</text>
</comment>
<reference evidence="1 2" key="1">
    <citation type="submission" date="2020-08" db="EMBL/GenBank/DDBJ databases">
        <title>Genomic Encyclopedia of Type Strains, Phase III (KMG-III): the genomes of soil and plant-associated and newly described type strains.</title>
        <authorList>
            <person name="Whitman W."/>
        </authorList>
    </citation>
    <scope>NUCLEOTIDE SEQUENCE [LARGE SCALE GENOMIC DNA]</scope>
    <source>
        <strain evidence="1 2">CECT 8577</strain>
    </source>
</reference>
<accession>A0A839RX40</accession>
<protein>
    <submittedName>
        <fullName evidence="1">Uncharacterized protein</fullName>
    </submittedName>
</protein>
<dbReference type="AlphaFoldDB" id="A0A839RX40"/>
<dbReference type="Proteomes" id="UP000550714">
    <property type="component" value="Unassembled WGS sequence"/>
</dbReference>
<evidence type="ECO:0000313" key="1">
    <source>
        <dbReference type="EMBL" id="MBB3049209.1"/>
    </source>
</evidence>
<name>A0A839RX40_9PSEU</name>
<gene>
    <name evidence="1" type="ORF">FHS23_000204</name>
</gene>
<dbReference type="EMBL" id="JACHWU010000001">
    <property type="protein sequence ID" value="MBB3049209.1"/>
    <property type="molecule type" value="Genomic_DNA"/>
</dbReference>
<organism evidence="1 2">
    <name type="scientific">Prauserella isguenensis</name>
    <dbReference type="NCBI Taxonomy" id="1470180"/>
    <lineage>
        <taxon>Bacteria</taxon>
        <taxon>Bacillati</taxon>
        <taxon>Actinomycetota</taxon>
        <taxon>Actinomycetes</taxon>
        <taxon>Pseudonocardiales</taxon>
        <taxon>Pseudonocardiaceae</taxon>
        <taxon>Prauserella</taxon>
    </lineage>
</organism>
<proteinExistence type="predicted"/>
<sequence length="31" mass="3236">MTPDTLRQGDAYRTVMRGTAAVRVAGPESAG</sequence>
<keyword evidence="2" id="KW-1185">Reference proteome</keyword>
<evidence type="ECO:0000313" key="2">
    <source>
        <dbReference type="Proteomes" id="UP000550714"/>
    </source>
</evidence>